<proteinExistence type="predicted"/>
<evidence type="ECO:0000256" key="4">
    <source>
        <dbReference type="ARBA" id="ARBA00022692"/>
    </source>
</evidence>
<dbReference type="SUPFAM" id="SSF53448">
    <property type="entry name" value="Nucleotide-diphospho-sugar transferases"/>
    <property type="match status" value="1"/>
</dbReference>
<keyword evidence="5" id="KW-0448">Lipopolysaccharide biosynthesis</keyword>
<protein>
    <submittedName>
        <fullName evidence="10">Unannotated protein</fullName>
    </submittedName>
</protein>
<feature type="transmembrane region" description="Helical" evidence="8">
    <location>
        <begin position="276"/>
        <end position="301"/>
    </location>
</feature>
<evidence type="ECO:0000256" key="6">
    <source>
        <dbReference type="ARBA" id="ARBA00022989"/>
    </source>
</evidence>
<evidence type="ECO:0000259" key="9">
    <source>
        <dbReference type="Pfam" id="PF00535"/>
    </source>
</evidence>
<sequence>MIPFHDTTRHEPSSLSPGLSVVVPVYRGGRTIEELRRQIATAMADLAVDWELVFVDDASPDGSWKIIEAMSTEDARVRGIQMSRNYGQHAALLAGIRAARFDVTITMDDDLQHRPDQIAVLLAALDDDTDLVYGQPEIEEHAPWRNVTSRLAKWVLATTIGAEQARETSAFRAFRTALREGWRRVSDPFVSIDVLLSWTTTHHCAVTVVMDERSVGTSNYTFRKLVLHMINMLTGYSTRPLRAVTWLGFLASAFGFAVLLYVIIQYLVSDSSVPGFAFIASLVALLGGMQLFGLGMIGEYLGRVHVRSMDRPTYMVRRTTTETPRT</sequence>
<dbReference type="GO" id="GO:0099621">
    <property type="term" value="F:undecaprenyl-phosphate 4-deoxy-4-formamido-L-arabinose transferase activity"/>
    <property type="evidence" value="ECO:0007669"/>
    <property type="project" value="TreeGrafter"/>
</dbReference>
<dbReference type="Pfam" id="PF00535">
    <property type="entry name" value="Glycos_transf_2"/>
    <property type="match status" value="1"/>
</dbReference>
<feature type="transmembrane region" description="Helical" evidence="8">
    <location>
        <begin position="243"/>
        <end position="264"/>
    </location>
</feature>
<dbReference type="AlphaFoldDB" id="A0A6J6DE93"/>
<organism evidence="10">
    <name type="scientific">freshwater metagenome</name>
    <dbReference type="NCBI Taxonomy" id="449393"/>
    <lineage>
        <taxon>unclassified sequences</taxon>
        <taxon>metagenomes</taxon>
        <taxon>ecological metagenomes</taxon>
    </lineage>
</organism>
<dbReference type="InterPro" id="IPR001173">
    <property type="entry name" value="Glyco_trans_2-like"/>
</dbReference>
<dbReference type="EMBL" id="CAEZSR010000062">
    <property type="protein sequence ID" value="CAB4561696.1"/>
    <property type="molecule type" value="Genomic_DNA"/>
</dbReference>
<accession>A0A6J6DE93</accession>
<dbReference type="GO" id="GO:0009103">
    <property type="term" value="P:lipopolysaccharide biosynthetic process"/>
    <property type="evidence" value="ECO:0007669"/>
    <property type="project" value="UniProtKB-KW"/>
</dbReference>
<gene>
    <name evidence="10" type="ORF">UFOPK1493_01832</name>
</gene>
<keyword evidence="6 8" id="KW-1133">Transmembrane helix</keyword>
<keyword evidence="4 8" id="KW-0812">Transmembrane</keyword>
<evidence type="ECO:0000256" key="8">
    <source>
        <dbReference type="SAM" id="Phobius"/>
    </source>
</evidence>
<dbReference type="Gene3D" id="3.90.550.10">
    <property type="entry name" value="Spore Coat Polysaccharide Biosynthesis Protein SpsA, Chain A"/>
    <property type="match status" value="1"/>
</dbReference>
<dbReference type="InterPro" id="IPR029044">
    <property type="entry name" value="Nucleotide-diphossugar_trans"/>
</dbReference>
<dbReference type="InterPro" id="IPR050256">
    <property type="entry name" value="Glycosyltransferase_2"/>
</dbReference>
<keyword evidence="3" id="KW-0808">Transferase</keyword>
<evidence type="ECO:0000313" key="10">
    <source>
        <dbReference type="EMBL" id="CAB4561696.1"/>
    </source>
</evidence>
<evidence type="ECO:0000256" key="7">
    <source>
        <dbReference type="ARBA" id="ARBA00023136"/>
    </source>
</evidence>
<dbReference type="PANTHER" id="PTHR48090:SF3">
    <property type="entry name" value="UNDECAPRENYL-PHOSPHATE 4-DEOXY-4-FORMAMIDO-L-ARABINOSE TRANSFERASE"/>
    <property type="match status" value="1"/>
</dbReference>
<keyword evidence="2" id="KW-0328">Glycosyltransferase</keyword>
<keyword evidence="7 8" id="KW-0472">Membrane</keyword>
<dbReference type="CDD" id="cd04187">
    <property type="entry name" value="DPM1_like_bac"/>
    <property type="match status" value="1"/>
</dbReference>
<evidence type="ECO:0000256" key="1">
    <source>
        <dbReference type="ARBA" id="ARBA00022475"/>
    </source>
</evidence>
<dbReference type="GO" id="GO:0005886">
    <property type="term" value="C:plasma membrane"/>
    <property type="evidence" value="ECO:0007669"/>
    <property type="project" value="TreeGrafter"/>
</dbReference>
<name>A0A6J6DE93_9ZZZZ</name>
<evidence type="ECO:0000256" key="3">
    <source>
        <dbReference type="ARBA" id="ARBA00022679"/>
    </source>
</evidence>
<keyword evidence="1" id="KW-1003">Cell membrane</keyword>
<evidence type="ECO:0000256" key="2">
    <source>
        <dbReference type="ARBA" id="ARBA00022676"/>
    </source>
</evidence>
<reference evidence="10" key="1">
    <citation type="submission" date="2020-05" db="EMBL/GenBank/DDBJ databases">
        <authorList>
            <person name="Chiriac C."/>
            <person name="Salcher M."/>
            <person name="Ghai R."/>
            <person name="Kavagutti S V."/>
        </authorList>
    </citation>
    <scope>NUCLEOTIDE SEQUENCE</scope>
</reference>
<evidence type="ECO:0000256" key="5">
    <source>
        <dbReference type="ARBA" id="ARBA00022985"/>
    </source>
</evidence>
<dbReference type="PANTHER" id="PTHR48090">
    <property type="entry name" value="UNDECAPRENYL-PHOSPHATE 4-DEOXY-4-FORMAMIDO-L-ARABINOSE TRANSFERASE-RELATED"/>
    <property type="match status" value="1"/>
</dbReference>
<feature type="domain" description="Glycosyltransferase 2-like" evidence="9">
    <location>
        <begin position="20"/>
        <end position="151"/>
    </location>
</feature>